<evidence type="ECO:0000259" key="6">
    <source>
        <dbReference type="Pfam" id="PF06722"/>
    </source>
</evidence>
<proteinExistence type="inferred from homology"/>
<dbReference type="GO" id="GO:0016758">
    <property type="term" value="F:hexosyltransferase activity"/>
    <property type="evidence" value="ECO:0007669"/>
    <property type="project" value="UniProtKB-ARBA"/>
</dbReference>
<name>A0A6L6WW50_9ACTN</name>
<dbReference type="AlphaFoldDB" id="A0A6L6WW50"/>
<accession>A0A6L6WW50</accession>
<keyword evidence="9" id="KW-1185">Reference proteome</keyword>
<evidence type="ECO:0000256" key="4">
    <source>
        <dbReference type="ARBA" id="ARBA00023194"/>
    </source>
</evidence>
<evidence type="ECO:0000256" key="5">
    <source>
        <dbReference type="SAM" id="SignalP"/>
    </source>
</evidence>
<dbReference type="SUPFAM" id="SSF53756">
    <property type="entry name" value="UDP-Glycosyltransferase/glycogen phosphorylase"/>
    <property type="match status" value="1"/>
</dbReference>
<dbReference type="GO" id="GO:0008194">
    <property type="term" value="F:UDP-glycosyltransferase activity"/>
    <property type="evidence" value="ECO:0007669"/>
    <property type="project" value="InterPro"/>
</dbReference>
<sequence>MRILFTAYAVRTHFFSMVSLAHALDTAGHEVRVASQPELVPEITRAGLTAVAVGRDHQLWRVLRSRHGDARWSALPPFDVADVAGESLSLSYLRSGYADVVPWWFRLVNEPMVDDLVGLCRWWRPDLVVWEPGTFAGAVAARACGAAHGRLTWGVDFFGRVREQFVRLLAEEGVSTAVAAGSGGDPLGEWLEACAGRFGVGFDEELTTGQFTVDQLPEAFRLRTEVACMPMRFGVYNGVSVVPRWLWEAPVRPRVGFTLGLSAMERLAGYAVSVVEILRALAELDVEVVAAVAGADGIRGELGAVAGRVRVEEFVPLAALAPTCAVMVHHGGFGTIGTTSLHAVPQLAVAEEIDAPILARGLAAYGAGVDVPVAEATGERVAREVLRMLTDASFTEGARRLRADMHAMPSAADVVPALVRLTERHGGGMGRE</sequence>
<protein>
    <submittedName>
        <fullName evidence="8">Activator-dependent family glycosyltransferase</fullName>
    </submittedName>
</protein>
<evidence type="ECO:0000256" key="1">
    <source>
        <dbReference type="ARBA" id="ARBA00006962"/>
    </source>
</evidence>
<organism evidence="8 9">
    <name type="scientific">Streptomyces typhae</name>
    <dbReference type="NCBI Taxonomy" id="2681492"/>
    <lineage>
        <taxon>Bacteria</taxon>
        <taxon>Bacillati</taxon>
        <taxon>Actinomycetota</taxon>
        <taxon>Actinomycetes</taxon>
        <taxon>Kitasatosporales</taxon>
        <taxon>Streptomycetaceae</taxon>
        <taxon>Streptomyces</taxon>
    </lineage>
</organism>
<dbReference type="Pfam" id="PF06722">
    <property type="entry name" value="EryCIII-like_C"/>
    <property type="match status" value="1"/>
</dbReference>
<keyword evidence="3 8" id="KW-0808">Transferase</keyword>
<dbReference type="GO" id="GO:0017000">
    <property type="term" value="P:antibiotic biosynthetic process"/>
    <property type="evidence" value="ECO:0007669"/>
    <property type="project" value="UniProtKB-KW"/>
</dbReference>
<evidence type="ECO:0000313" key="9">
    <source>
        <dbReference type="Proteomes" id="UP000483802"/>
    </source>
</evidence>
<dbReference type="EMBL" id="WPNZ01000006">
    <property type="protein sequence ID" value="MVO85778.1"/>
    <property type="molecule type" value="Genomic_DNA"/>
</dbReference>
<keyword evidence="2" id="KW-0328">Glycosyltransferase</keyword>
<comment type="similarity">
    <text evidence="1">Belongs to the glycosyltransferase 28 family.</text>
</comment>
<keyword evidence="4" id="KW-0045">Antibiotic biosynthesis</keyword>
<feature type="domain" description="Erythromycin biosynthesis protein CIII-like N-terminal" evidence="7">
    <location>
        <begin position="23"/>
        <end position="260"/>
    </location>
</feature>
<evidence type="ECO:0000256" key="2">
    <source>
        <dbReference type="ARBA" id="ARBA00022676"/>
    </source>
</evidence>
<dbReference type="InterPro" id="IPR002213">
    <property type="entry name" value="UDP_glucos_trans"/>
</dbReference>
<dbReference type="PANTHER" id="PTHR48050">
    <property type="entry name" value="STEROL 3-BETA-GLUCOSYLTRANSFERASE"/>
    <property type="match status" value="1"/>
</dbReference>
<dbReference type="NCBIfam" id="TIGR04516">
    <property type="entry name" value="glycosyl_450act"/>
    <property type="match status" value="1"/>
</dbReference>
<evidence type="ECO:0000256" key="3">
    <source>
        <dbReference type="ARBA" id="ARBA00022679"/>
    </source>
</evidence>
<comment type="caution">
    <text evidence="8">The sequence shown here is derived from an EMBL/GenBank/DDBJ whole genome shotgun (WGS) entry which is preliminary data.</text>
</comment>
<dbReference type="InterPro" id="IPR030953">
    <property type="entry name" value="Glycosyl_450act"/>
</dbReference>
<feature type="signal peptide" evidence="5">
    <location>
        <begin position="1"/>
        <end position="23"/>
    </location>
</feature>
<dbReference type="Gene3D" id="3.40.50.2000">
    <property type="entry name" value="Glycogen Phosphorylase B"/>
    <property type="match status" value="2"/>
</dbReference>
<feature type="chain" id="PRO_5026848982" evidence="5">
    <location>
        <begin position="24"/>
        <end position="432"/>
    </location>
</feature>
<dbReference type="CDD" id="cd03784">
    <property type="entry name" value="GT1_Gtf-like"/>
    <property type="match status" value="1"/>
</dbReference>
<evidence type="ECO:0000313" key="8">
    <source>
        <dbReference type="EMBL" id="MVO85778.1"/>
    </source>
</evidence>
<dbReference type="Pfam" id="PF21036">
    <property type="entry name" value="EryCIII-like_N"/>
    <property type="match status" value="1"/>
</dbReference>
<reference evidence="8 9" key="1">
    <citation type="submission" date="2019-11" db="EMBL/GenBank/DDBJ databases">
        <title>Streptomyces typhae sp. nov., a novel endophytic actinomycete isolated from the root of cattail pollen (Typha angustifolia L.).</title>
        <authorList>
            <person name="Peng C."/>
        </authorList>
    </citation>
    <scope>NUCLEOTIDE SEQUENCE [LARGE SCALE GENOMIC DNA]</scope>
    <source>
        <strain evidence="9">p1417</strain>
    </source>
</reference>
<feature type="domain" description="Erythromycin biosynthesis protein CIII-like C-terminal" evidence="6">
    <location>
        <begin position="276"/>
        <end position="421"/>
    </location>
</feature>
<dbReference type="InterPro" id="IPR050426">
    <property type="entry name" value="Glycosyltransferase_28"/>
</dbReference>
<dbReference type="PANTHER" id="PTHR48050:SF13">
    <property type="entry name" value="STEROL 3-BETA-GLUCOSYLTRANSFERASE UGT80A2"/>
    <property type="match status" value="1"/>
</dbReference>
<dbReference type="InterPro" id="IPR010610">
    <property type="entry name" value="EryCIII-like_C"/>
</dbReference>
<gene>
    <name evidence="8" type="ORF">GPA10_13670</name>
</gene>
<keyword evidence="5" id="KW-0732">Signal</keyword>
<dbReference type="RefSeq" id="WP_157165736.1">
    <property type="nucleotide sequence ID" value="NZ_WPNZ01000006.1"/>
</dbReference>
<dbReference type="Proteomes" id="UP000483802">
    <property type="component" value="Unassembled WGS sequence"/>
</dbReference>
<dbReference type="InterPro" id="IPR048284">
    <property type="entry name" value="EryCIII-like_N"/>
</dbReference>
<evidence type="ECO:0000259" key="7">
    <source>
        <dbReference type="Pfam" id="PF21036"/>
    </source>
</evidence>